<evidence type="ECO:0000313" key="6">
    <source>
        <dbReference type="Proteomes" id="UP001603857"/>
    </source>
</evidence>
<dbReference type="AlphaFoldDB" id="A0ABD1LZF6"/>
<keyword evidence="6" id="KW-1185">Reference proteome</keyword>
<dbReference type="PANTHER" id="PTHR10353">
    <property type="entry name" value="GLYCOSYL HYDROLASE"/>
    <property type="match status" value="1"/>
</dbReference>
<evidence type="ECO:0000313" key="5">
    <source>
        <dbReference type="EMBL" id="KAL2328846.1"/>
    </source>
</evidence>
<evidence type="ECO:0008006" key="7">
    <source>
        <dbReference type="Google" id="ProtNLM"/>
    </source>
</evidence>
<dbReference type="Pfam" id="PF00232">
    <property type="entry name" value="Glyco_hydro_1"/>
    <property type="match status" value="1"/>
</dbReference>
<dbReference type="EMBL" id="JBGMDY010000007">
    <property type="protein sequence ID" value="KAL2328846.1"/>
    <property type="molecule type" value="Genomic_DNA"/>
</dbReference>
<evidence type="ECO:0000256" key="4">
    <source>
        <dbReference type="RuleBase" id="RU003690"/>
    </source>
</evidence>
<reference evidence="5 6" key="1">
    <citation type="submission" date="2024-08" db="EMBL/GenBank/DDBJ databases">
        <title>Insights into the chromosomal genome structure of Flemingia macrophylla.</title>
        <authorList>
            <person name="Ding Y."/>
            <person name="Zhao Y."/>
            <person name="Bi W."/>
            <person name="Wu M."/>
            <person name="Zhao G."/>
            <person name="Gong Y."/>
            <person name="Li W."/>
            <person name="Zhang P."/>
        </authorList>
    </citation>
    <scope>NUCLEOTIDE SEQUENCE [LARGE SCALE GENOMIC DNA]</scope>
    <source>
        <strain evidence="5">DYQJB</strain>
        <tissue evidence="5">Leaf</tissue>
    </source>
</reference>
<dbReference type="SUPFAM" id="SSF51445">
    <property type="entry name" value="(Trans)glycosidases"/>
    <property type="match status" value="1"/>
</dbReference>
<dbReference type="PANTHER" id="PTHR10353:SF137">
    <property type="entry name" value="MYROSINASE 3-RELATED"/>
    <property type="match status" value="1"/>
</dbReference>
<sequence>MEPLTKGEYPKTMRLLVKSRLPKFCESEARLVNGSFDFIGLNYYSSSYINDVPRPSNYTPNYLTDSFTHASFERDGRPLGLRAASFWLYVYPKGLLDILSYTKNKYNNPLIYINENGMSEFDDSSLSVEESLLDTYRIDYYYRHFYYIRLAIKNGTNVKGYFAWSFLDHFEWGDGFTIRFGLNFVDYNDSLKRYPKLSAQWYRNFLRRN</sequence>
<evidence type="ECO:0000256" key="3">
    <source>
        <dbReference type="ARBA" id="ARBA00023295"/>
    </source>
</evidence>
<dbReference type="Proteomes" id="UP001603857">
    <property type="component" value="Unassembled WGS sequence"/>
</dbReference>
<gene>
    <name evidence="5" type="ORF">Fmac_022273</name>
</gene>
<comment type="caution">
    <text evidence="5">The sequence shown here is derived from an EMBL/GenBank/DDBJ whole genome shotgun (WGS) entry which is preliminary data.</text>
</comment>
<dbReference type="InterPro" id="IPR001360">
    <property type="entry name" value="Glyco_hydro_1"/>
</dbReference>
<evidence type="ECO:0000256" key="2">
    <source>
        <dbReference type="ARBA" id="ARBA00022801"/>
    </source>
</evidence>
<name>A0ABD1LZF6_9FABA</name>
<protein>
    <recommendedName>
        <fullName evidence="7">Beta-glucosidase</fullName>
    </recommendedName>
</protein>
<dbReference type="PRINTS" id="PR00131">
    <property type="entry name" value="GLHYDRLASE1"/>
</dbReference>
<comment type="similarity">
    <text evidence="1 4">Belongs to the glycosyl hydrolase 1 family.</text>
</comment>
<organism evidence="5 6">
    <name type="scientific">Flemingia macrophylla</name>
    <dbReference type="NCBI Taxonomy" id="520843"/>
    <lineage>
        <taxon>Eukaryota</taxon>
        <taxon>Viridiplantae</taxon>
        <taxon>Streptophyta</taxon>
        <taxon>Embryophyta</taxon>
        <taxon>Tracheophyta</taxon>
        <taxon>Spermatophyta</taxon>
        <taxon>Magnoliopsida</taxon>
        <taxon>eudicotyledons</taxon>
        <taxon>Gunneridae</taxon>
        <taxon>Pentapetalae</taxon>
        <taxon>rosids</taxon>
        <taxon>fabids</taxon>
        <taxon>Fabales</taxon>
        <taxon>Fabaceae</taxon>
        <taxon>Papilionoideae</taxon>
        <taxon>50 kb inversion clade</taxon>
        <taxon>NPAAA clade</taxon>
        <taxon>indigoferoid/millettioid clade</taxon>
        <taxon>Phaseoleae</taxon>
        <taxon>Flemingia</taxon>
    </lineage>
</organism>
<evidence type="ECO:0000256" key="1">
    <source>
        <dbReference type="ARBA" id="ARBA00010838"/>
    </source>
</evidence>
<dbReference type="InterPro" id="IPR017853">
    <property type="entry name" value="GH"/>
</dbReference>
<dbReference type="Gene3D" id="3.20.20.80">
    <property type="entry name" value="Glycosidases"/>
    <property type="match status" value="1"/>
</dbReference>
<proteinExistence type="inferred from homology"/>
<dbReference type="GO" id="GO:0004553">
    <property type="term" value="F:hydrolase activity, hydrolyzing O-glycosyl compounds"/>
    <property type="evidence" value="ECO:0007669"/>
    <property type="project" value="UniProtKB-ARBA"/>
</dbReference>
<keyword evidence="2" id="KW-0378">Hydrolase</keyword>
<keyword evidence="3" id="KW-0326">Glycosidase</keyword>
<accession>A0ABD1LZF6</accession>